<evidence type="ECO:0000313" key="1">
    <source>
        <dbReference type="EMBL" id="VFQ80030.1"/>
    </source>
</evidence>
<proteinExistence type="predicted"/>
<dbReference type="AlphaFoldDB" id="A0A484LTZ8"/>
<sequence length="72" mass="8142">MVSKRSSDSLRKPYESRRRTLTVVKSCPGNPHTVALLSSCFVMSTPETTKRARLIHNPSTIYYIHPSEHAVD</sequence>
<evidence type="ECO:0000313" key="2">
    <source>
        <dbReference type="Proteomes" id="UP000595140"/>
    </source>
</evidence>
<dbReference type="EMBL" id="OOIL02002044">
    <property type="protein sequence ID" value="VFQ80030.1"/>
    <property type="molecule type" value="Genomic_DNA"/>
</dbReference>
<name>A0A484LTZ8_9ASTE</name>
<protein>
    <submittedName>
        <fullName evidence="1">Uncharacterized protein</fullName>
    </submittedName>
</protein>
<keyword evidence="2" id="KW-1185">Reference proteome</keyword>
<accession>A0A484LTZ8</accession>
<dbReference type="Proteomes" id="UP000595140">
    <property type="component" value="Unassembled WGS sequence"/>
</dbReference>
<organism evidence="1 2">
    <name type="scientific">Cuscuta campestris</name>
    <dbReference type="NCBI Taxonomy" id="132261"/>
    <lineage>
        <taxon>Eukaryota</taxon>
        <taxon>Viridiplantae</taxon>
        <taxon>Streptophyta</taxon>
        <taxon>Embryophyta</taxon>
        <taxon>Tracheophyta</taxon>
        <taxon>Spermatophyta</taxon>
        <taxon>Magnoliopsida</taxon>
        <taxon>eudicotyledons</taxon>
        <taxon>Gunneridae</taxon>
        <taxon>Pentapetalae</taxon>
        <taxon>asterids</taxon>
        <taxon>lamiids</taxon>
        <taxon>Solanales</taxon>
        <taxon>Convolvulaceae</taxon>
        <taxon>Cuscuteae</taxon>
        <taxon>Cuscuta</taxon>
        <taxon>Cuscuta subgen. Grammica</taxon>
        <taxon>Cuscuta sect. Cleistogrammica</taxon>
    </lineage>
</organism>
<gene>
    <name evidence="1" type="ORF">CCAM_LOCUS21806</name>
</gene>
<reference evidence="1 2" key="1">
    <citation type="submission" date="2018-04" db="EMBL/GenBank/DDBJ databases">
        <authorList>
            <person name="Vogel A."/>
        </authorList>
    </citation>
    <scope>NUCLEOTIDE SEQUENCE [LARGE SCALE GENOMIC DNA]</scope>
</reference>